<organism evidence="3 4">
    <name type="scientific">Pseudomonas fluorescens</name>
    <dbReference type="NCBI Taxonomy" id="294"/>
    <lineage>
        <taxon>Bacteria</taxon>
        <taxon>Pseudomonadati</taxon>
        <taxon>Pseudomonadota</taxon>
        <taxon>Gammaproteobacteria</taxon>
        <taxon>Pseudomonadales</taxon>
        <taxon>Pseudomonadaceae</taxon>
        <taxon>Pseudomonas</taxon>
    </lineage>
</organism>
<dbReference type="Proteomes" id="UP000326611">
    <property type="component" value="Unassembled WGS sequence"/>
</dbReference>
<dbReference type="Gene3D" id="3.10.450.40">
    <property type="match status" value="1"/>
</dbReference>
<dbReference type="InterPro" id="IPR025711">
    <property type="entry name" value="PepSY"/>
</dbReference>
<sequence precursor="true">MNTLTALFAAVTLTLTAGLAHASEDDVLLHQIPQLIKEGKVKPLEELNQVALKLHPGSTITETQLEHRLKGYIYEVEGRDPNNVKWDVDILAATGEVLNSK</sequence>
<name>A0A5E7TYH1_PSEFL</name>
<dbReference type="RefSeq" id="WP_150772427.1">
    <property type="nucleotide sequence ID" value="NZ_CABVIY010000006.1"/>
</dbReference>
<evidence type="ECO:0000313" key="4">
    <source>
        <dbReference type="Proteomes" id="UP000326611"/>
    </source>
</evidence>
<evidence type="ECO:0000259" key="2">
    <source>
        <dbReference type="Pfam" id="PF03413"/>
    </source>
</evidence>
<dbReference type="Pfam" id="PF03413">
    <property type="entry name" value="PepSY"/>
    <property type="match status" value="1"/>
</dbReference>
<feature type="chain" id="PRO_5022681941" description="PepSY domain-containing protein" evidence="1">
    <location>
        <begin position="23"/>
        <end position="101"/>
    </location>
</feature>
<gene>
    <name evidence="3" type="ORF">PS918_04472</name>
</gene>
<evidence type="ECO:0000256" key="1">
    <source>
        <dbReference type="SAM" id="SignalP"/>
    </source>
</evidence>
<proteinExistence type="predicted"/>
<keyword evidence="1" id="KW-0732">Signal</keyword>
<reference evidence="3 4" key="1">
    <citation type="submission" date="2019-09" db="EMBL/GenBank/DDBJ databases">
        <authorList>
            <person name="Chandra G."/>
            <person name="Truman W A."/>
        </authorList>
    </citation>
    <scope>NUCLEOTIDE SEQUENCE [LARGE SCALE GENOMIC DNA]</scope>
    <source>
        <strain evidence="3">PS918</strain>
    </source>
</reference>
<accession>A0A5E7TYH1</accession>
<feature type="signal peptide" evidence="1">
    <location>
        <begin position="1"/>
        <end position="22"/>
    </location>
</feature>
<dbReference type="AlphaFoldDB" id="A0A5E7TYH1"/>
<dbReference type="EMBL" id="CABVIY010000006">
    <property type="protein sequence ID" value="VVQ04123.1"/>
    <property type="molecule type" value="Genomic_DNA"/>
</dbReference>
<feature type="domain" description="PepSY" evidence="2">
    <location>
        <begin position="44"/>
        <end position="100"/>
    </location>
</feature>
<evidence type="ECO:0000313" key="3">
    <source>
        <dbReference type="EMBL" id="VVQ04123.1"/>
    </source>
</evidence>
<dbReference type="OrthoDB" id="7027104at2"/>
<protein>
    <recommendedName>
        <fullName evidence="2">PepSY domain-containing protein</fullName>
    </recommendedName>
</protein>